<dbReference type="Proteomes" id="UP000183832">
    <property type="component" value="Unassembled WGS sequence"/>
</dbReference>
<gene>
    <name evidence="1" type="ORF">CLUMA_CG002980</name>
</gene>
<name>A0A1J1HME9_9DIPT</name>
<organism evidence="1 2">
    <name type="scientific">Clunio marinus</name>
    <dbReference type="NCBI Taxonomy" id="568069"/>
    <lineage>
        <taxon>Eukaryota</taxon>
        <taxon>Metazoa</taxon>
        <taxon>Ecdysozoa</taxon>
        <taxon>Arthropoda</taxon>
        <taxon>Hexapoda</taxon>
        <taxon>Insecta</taxon>
        <taxon>Pterygota</taxon>
        <taxon>Neoptera</taxon>
        <taxon>Endopterygota</taxon>
        <taxon>Diptera</taxon>
        <taxon>Nematocera</taxon>
        <taxon>Chironomoidea</taxon>
        <taxon>Chironomidae</taxon>
        <taxon>Clunio</taxon>
    </lineage>
</organism>
<dbReference type="AlphaFoldDB" id="A0A1J1HME9"/>
<keyword evidence="2" id="KW-1185">Reference proteome</keyword>
<proteinExistence type="predicted"/>
<sequence length="66" mass="7548">MNQQVNGTNFDNAGVLMRKKSNNSQKVKENIVANNSCKACVNVNCVLRFRKRSQSPIWQLLFDFSL</sequence>
<dbReference type="EMBL" id="CVRI01000011">
    <property type="protein sequence ID" value="CRK89221.1"/>
    <property type="molecule type" value="Genomic_DNA"/>
</dbReference>
<evidence type="ECO:0000313" key="2">
    <source>
        <dbReference type="Proteomes" id="UP000183832"/>
    </source>
</evidence>
<accession>A0A1J1HME9</accession>
<reference evidence="1 2" key="1">
    <citation type="submission" date="2015-04" db="EMBL/GenBank/DDBJ databases">
        <authorList>
            <person name="Syromyatnikov M.Y."/>
            <person name="Popov V.N."/>
        </authorList>
    </citation>
    <scope>NUCLEOTIDE SEQUENCE [LARGE SCALE GENOMIC DNA]</scope>
</reference>
<protein>
    <submittedName>
        <fullName evidence="1">CLUMA_CG002980, isoform A</fullName>
    </submittedName>
</protein>
<evidence type="ECO:0000313" key="1">
    <source>
        <dbReference type="EMBL" id="CRK89221.1"/>
    </source>
</evidence>